<comment type="similarity">
    <text evidence="1">Belongs to the SCO1/2 family.</text>
</comment>
<keyword evidence="5" id="KW-1185">Reference proteome</keyword>
<protein>
    <recommendedName>
        <fullName evidence="6">Protein SCO1/2</fullName>
    </recommendedName>
</protein>
<evidence type="ECO:0000313" key="4">
    <source>
        <dbReference type="EMBL" id="KAB8029709.1"/>
    </source>
</evidence>
<feature type="binding site" evidence="2">
    <location>
        <position position="93"/>
    </location>
    <ligand>
        <name>Cu cation</name>
        <dbReference type="ChEBI" id="CHEBI:23378"/>
    </ligand>
</feature>
<feature type="binding site" evidence="2">
    <location>
        <position position="181"/>
    </location>
    <ligand>
        <name>Cu cation</name>
        <dbReference type="ChEBI" id="CHEBI:23378"/>
    </ligand>
</feature>
<comment type="caution">
    <text evidence="4">The sequence shown here is derived from an EMBL/GenBank/DDBJ whole genome shotgun (WGS) entry which is preliminary data.</text>
</comment>
<name>A0A833JE68_9BACT</name>
<reference evidence="4 5" key="1">
    <citation type="submission" date="2019-10" db="EMBL/GenBank/DDBJ databases">
        <title>New genus of Silvanigrellaceae.</title>
        <authorList>
            <person name="Pitt A."/>
            <person name="Hahn M.W."/>
        </authorList>
    </citation>
    <scope>NUCLEOTIDE SEQUENCE [LARGE SCALE GENOMIC DNA]</scope>
    <source>
        <strain evidence="4 5">33A1-SZDP</strain>
    </source>
</reference>
<gene>
    <name evidence="4" type="ORF">GCL57_09190</name>
</gene>
<keyword evidence="3" id="KW-1015">Disulfide bond</keyword>
<feature type="disulfide bond" description="Redox-active" evidence="3">
    <location>
        <begin position="89"/>
        <end position="93"/>
    </location>
</feature>
<dbReference type="SUPFAM" id="SSF52833">
    <property type="entry name" value="Thioredoxin-like"/>
    <property type="match status" value="1"/>
</dbReference>
<evidence type="ECO:0000256" key="1">
    <source>
        <dbReference type="ARBA" id="ARBA00010996"/>
    </source>
</evidence>
<dbReference type="GO" id="GO:0046872">
    <property type="term" value="F:metal ion binding"/>
    <property type="evidence" value="ECO:0007669"/>
    <property type="project" value="UniProtKB-KW"/>
</dbReference>
<evidence type="ECO:0000313" key="5">
    <source>
        <dbReference type="Proteomes" id="UP000442694"/>
    </source>
</evidence>
<dbReference type="PANTHER" id="PTHR12151">
    <property type="entry name" value="ELECTRON TRANSPORT PROTIN SCO1/SENC FAMILY MEMBER"/>
    <property type="match status" value="1"/>
</dbReference>
<keyword evidence="2" id="KW-0186">Copper</keyword>
<dbReference type="CDD" id="cd02968">
    <property type="entry name" value="SCO"/>
    <property type="match status" value="1"/>
</dbReference>
<evidence type="ECO:0000256" key="3">
    <source>
        <dbReference type="PIRSR" id="PIRSR603782-2"/>
    </source>
</evidence>
<sequence>MNMYFKKLKTAAIYLALISFCTEFKSFAINISPSTLVQQEESTLNIFEKLNTKLNMNLTFINQNGKKETLKEILNDNKILILTLNYFSCTTMCTFQFMNLSKSLNKMNWPIGKGFKIATISFDPKDTVNNAKLLQKTWVPKTGQDNAQWNFYVSDKKNIESITQQLNFYYAPDAEGETYSHAGALYFIKPDGTFYRYLYGIVYEPEDIKHALIESSNGTLGTFFEKLPLKFKKYQPNFGKYTKN</sequence>
<dbReference type="PANTHER" id="PTHR12151:SF8">
    <property type="entry name" value="THIOREDOXIN DOMAIN-CONTAINING PROTEIN"/>
    <property type="match status" value="1"/>
</dbReference>
<dbReference type="Pfam" id="PF02630">
    <property type="entry name" value="SCO1-SenC"/>
    <property type="match status" value="1"/>
</dbReference>
<dbReference type="InterPro" id="IPR036249">
    <property type="entry name" value="Thioredoxin-like_sf"/>
</dbReference>
<keyword evidence="2" id="KW-0479">Metal-binding</keyword>
<dbReference type="InterPro" id="IPR003782">
    <property type="entry name" value="SCO1/SenC"/>
</dbReference>
<organism evidence="4 5">
    <name type="scientific">Fluviispira multicolorata</name>
    <dbReference type="NCBI Taxonomy" id="2654512"/>
    <lineage>
        <taxon>Bacteria</taxon>
        <taxon>Pseudomonadati</taxon>
        <taxon>Bdellovibrionota</taxon>
        <taxon>Oligoflexia</taxon>
        <taxon>Silvanigrellales</taxon>
        <taxon>Silvanigrellaceae</taxon>
        <taxon>Fluviispira</taxon>
    </lineage>
</organism>
<feature type="binding site" evidence="2">
    <location>
        <position position="89"/>
    </location>
    <ligand>
        <name>Cu cation</name>
        <dbReference type="ChEBI" id="CHEBI:23378"/>
    </ligand>
</feature>
<dbReference type="EMBL" id="WFLN01000007">
    <property type="protein sequence ID" value="KAB8029709.1"/>
    <property type="molecule type" value="Genomic_DNA"/>
</dbReference>
<dbReference type="Gene3D" id="3.40.30.10">
    <property type="entry name" value="Glutaredoxin"/>
    <property type="match status" value="1"/>
</dbReference>
<evidence type="ECO:0008006" key="6">
    <source>
        <dbReference type="Google" id="ProtNLM"/>
    </source>
</evidence>
<proteinExistence type="inferred from homology"/>
<dbReference type="AlphaFoldDB" id="A0A833JE68"/>
<dbReference type="Proteomes" id="UP000442694">
    <property type="component" value="Unassembled WGS sequence"/>
</dbReference>
<evidence type="ECO:0000256" key="2">
    <source>
        <dbReference type="PIRSR" id="PIRSR603782-1"/>
    </source>
</evidence>
<accession>A0A833JE68</accession>